<protein>
    <recommendedName>
        <fullName evidence="4">DUF833-domain-containing protein</fullName>
    </recommendedName>
</protein>
<gene>
    <name evidence="2" type="ORF">C361_01525</name>
</gene>
<dbReference type="AlphaFoldDB" id="A0A854QIB2"/>
<feature type="compositionally biased region" description="Basic and acidic residues" evidence="1">
    <location>
        <begin position="313"/>
        <end position="331"/>
    </location>
</feature>
<feature type="region of interest" description="Disordered" evidence="1">
    <location>
        <begin position="312"/>
        <end position="331"/>
    </location>
</feature>
<dbReference type="PANTHER" id="PTHR17985">
    <property type="entry name" value="SER/THR-RICH PROTEIN T10 IN DGCR REGION"/>
    <property type="match status" value="1"/>
</dbReference>
<accession>A0A854QIB2</accession>
<evidence type="ECO:0000256" key="1">
    <source>
        <dbReference type="SAM" id="MobiDB-lite"/>
    </source>
</evidence>
<dbReference type="InterPro" id="IPR008551">
    <property type="entry name" value="TANGO2"/>
</dbReference>
<reference evidence="2 3" key="1">
    <citation type="submission" date="2017-06" db="EMBL/GenBank/DDBJ databases">
        <title>Global population genomics of the pathogenic fungus Cryptococcus neoformans var. grubii.</title>
        <authorList>
            <person name="Cuomo C."/>
            <person name="Litvintseva A."/>
            <person name="Chen Y."/>
            <person name="Young S."/>
            <person name="Zeng Q."/>
            <person name="Chapman S."/>
            <person name="Gujja S."/>
            <person name="Saif S."/>
            <person name="Birren B."/>
        </authorList>
    </citation>
    <scope>NUCLEOTIDE SEQUENCE [LARGE SCALE GENOMIC DNA]</scope>
    <source>
        <strain evidence="2 3">Tu259-1</strain>
    </source>
</reference>
<evidence type="ECO:0000313" key="3">
    <source>
        <dbReference type="Proteomes" id="UP000199727"/>
    </source>
</evidence>
<dbReference type="GO" id="GO:0005794">
    <property type="term" value="C:Golgi apparatus"/>
    <property type="evidence" value="ECO:0007669"/>
    <property type="project" value="TreeGrafter"/>
</dbReference>
<comment type="caution">
    <text evidence="2">The sequence shown here is derived from an EMBL/GenBank/DDBJ whole genome shotgun (WGS) entry which is preliminary data.</text>
</comment>
<name>A0A854QIB2_CRYNE</name>
<dbReference type="GO" id="GO:0007030">
    <property type="term" value="P:Golgi organization"/>
    <property type="evidence" value="ECO:0007669"/>
    <property type="project" value="TreeGrafter"/>
</dbReference>
<evidence type="ECO:0000313" key="2">
    <source>
        <dbReference type="EMBL" id="OXG25566.1"/>
    </source>
</evidence>
<dbReference type="Pfam" id="PF05742">
    <property type="entry name" value="TANGO2"/>
    <property type="match status" value="2"/>
</dbReference>
<dbReference type="OrthoDB" id="191601at2759"/>
<sequence length="331" mass="36725">MCVTFFTLSQPGYKLILAFNRDEFLDRPTLPAHWHDFNSSPTLTPSPYKPNTLTDLCPREKKESDDGGRVLSGLDRGKAEGGTWLGISKDLKVALLTNIACILPAPGVQPLSPPPSRGKLLREFLSPSPFTSSQLETQSYISSHFPTAGDYEGFNLLLFSLSAERSIGYLTNRPSPSCIDLTSSLCGGEHGQMRCVGLSNSPLDEKWPKVQQGEKNMEKSLREWEEKGEGEDGLVERMFGVLSPSRPITSDVDLTLSTTIPPIKLGEDLFLNTDPQNTRARWKGTRTATVIIVKDSGETTYVERDIWVIGQDGEPKKGEDERRFKFVGEEK</sequence>
<dbReference type="EMBL" id="AMKT01000027">
    <property type="protein sequence ID" value="OXG25566.1"/>
    <property type="molecule type" value="Genomic_DNA"/>
</dbReference>
<dbReference type="GO" id="GO:0009306">
    <property type="term" value="P:protein secretion"/>
    <property type="evidence" value="ECO:0007669"/>
    <property type="project" value="TreeGrafter"/>
</dbReference>
<dbReference type="Proteomes" id="UP000199727">
    <property type="component" value="Unassembled WGS sequence"/>
</dbReference>
<organism evidence="2 3">
    <name type="scientific">Cryptococcus neoformans Tu259-1</name>
    <dbReference type="NCBI Taxonomy" id="1230072"/>
    <lineage>
        <taxon>Eukaryota</taxon>
        <taxon>Fungi</taxon>
        <taxon>Dikarya</taxon>
        <taxon>Basidiomycota</taxon>
        <taxon>Agaricomycotina</taxon>
        <taxon>Tremellomycetes</taxon>
        <taxon>Tremellales</taxon>
        <taxon>Cryptococcaceae</taxon>
        <taxon>Cryptococcus</taxon>
        <taxon>Cryptococcus neoformans species complex</taxon>
    </lineage>
</organism>
<evidence type="ECO:0008006" key="4">
    <source>
        <dbReference type="Google" id="ProtNLM"/>
    </source>
</evidence>
<dbReference type="PANTHER" id="PTHR17985:SF8">
    <property type="entry name" value="TRANSPORT AND GOLGI ORGANIZATION PROTEIN 2 HOMOLOG"/>
    <property type="match status" value="1"/>
</dbReference>
<proteinExistence type="predicted"/>